<keyword evidence="2" id="KW-1185">Reference proteome</keyword>
<dbReference type="AlphaFoldDB" id="A0A2T5BBY1"/>
<sequence>MHRPTTVRAYPATKAELVSELIAVAAEAGKHGDWKVAHQALELASLIERQRWRVPDRRTKLDNFIAITEAVVLWARCFTPDDVEQIKNTLAGLHHLRSDLALQSGNTTALADIRQDLFGIYLPYCIICSRK</sequence>
<dbReference type="Proteomes" id="UP000241247">
    <property type="component" value="Unassembled WGS sequence"/>
</dbReference>
<organism evidence="1 2">
    <name type="scientific">Mycoplana dimorpha</name>
    <dbReference type="NCBI Taxonomy" id="28320"/>
    <lineage>
        <taxon>Bacteria</taxon>
        <taxon>Pseudomonadati</taxon>
        <taxon>Pseudomonadota</taxon>
        <taxon>Alphaproteobacteria</taxon>
        <taxon>Hyphomicrobiales</taxon>
        <taxon>Rhizobiaceae</taxon>
        <taxon>Mycoplana</taxon>
    </lineage>
</organism>
<gene>
    <name evidence="1" type="ORF">C7449_103511</name>
</gene>
<accession>A0A2T5BBY1</accession>
<evidence type="ECO:0000313" key="1">
    <source>
        <dbReference type="EMBL" id="PTM96492.1"/>
    </source>
</evidence>
<evidence type="ECO:0000313" key="2">
    <source>
        <dbReference type="Proteomes" id="UP000241247"/>
    </source>
</evidence>
<name>A0A2T5BBY1_MYCDI</name>
<protein>
    <submittedName>
        <fullName evidence="1">Uncharacterized protein</fullName>
    </submittedName>
</protein>
<dbReference type="RefSeq" id="WP_108002533.1">
    <property type="nucleotide sequence ID" value="NZ_JBHEEX010000002.1"/>
</dbReference>
<dbReference type="EMBL" id="PZZZ01000003">
    <property type="protein sequence ID" value="PTM96492.1"/>
    <property type="molecule type" value="Genomic_DNA"/>
</dbReference>
<comment type="caution">
    <text evidence="1">The sequence shown here is derived from an EMBL/GenBank/DDBJ whole genome shotgun (WGS) entry which is preliminary data.</text>
</comment>
<reference evidence="1 2" key="1">
    <citation type="submission" date="2018-04" db="EMBL/GenBank/DDBJ databases">
        <title>Genomic Encyclopedia of Type Strains, Phase IV (KMG-IV): sequencing the most valuable type-strain genomes for metagenomic binning, comparative biology and taxonomic classification.</title>
        <authorList>
            <person name="Goeker M."/>
        </authorList>
    </citation>
    <scope>NUCLEOTIDE SEQUENCE [LARGE SCALE GENOMIC DNA]</scope>
    <source>
        <strain evidence="1 2">DSM 7138</strain>
    </source>
</reference>
<proteinExistence type="predicted"/>